<dbReference type="EMBL" id="BMAO01035242">
    <property type="protein sequence ID" value="GFR02271.1"/>
    <property type="molecule type" value="Genomic_DNA"/>
</dbReference>
<accession>A0A8X6JD67</accession>
<dbReference type="Proteomes" id="UP000887116">
    <property type="component" value="Unassembled WGS sequence"/>
</dbReference>
<comment type="caution">
    <text evidence="1">The sequence shown here is derived from an EMBL/GenBank/DDBJ whole genome shotgun (WGS) entry which is preliminary data.</text>
</comment>
<organism evidence="1 2">
    <name type="scientific">Trichonephila clavata</name>
    <name type="common">Joro spider</name>
    <name type="synonym">Nephila clavata</name>
    <dbReference type="NCBI Taxonomy" id="2740835"/>
    <lineage>
        <taxon>Eukaryota</taxon>
        <taxon>Metazoa</taxon>
        <taxon>Ecdysozoa</taxon>
        <taxon>Arthropoda</taxon>
        <taxon>Chelicerata</taxon>
        <taxon>Arachnida</taxon>
        <taxon>Araneae</taxon>
        <taxon>Araneomorphae</taxon>
        <taxon>Entelegynae</taxon>
        <taxon>Araneoidea</taxon>
        <taxon>Nephilidae</taxon>
        <taxon>Trichonephila</taxon>
    </lineage>
</organism>
<evidence type="ECO:0000313" key="1">
    <source>
        <dbReference type="EMBL" id="GFR02271.1"/>
    </source>
</evidence>
<proteinExistence type="predicted"/>
<dbReference type="AlphaFoldDB" id="A0A8X6JD67"/>
<gene>
    <name evidence="1" type="ORF">TNCT_446661</name>
</gene>
<protein>
    <submittedName>
        <fullName evidence="1">Uncharacterized protein</fullName>
    </submittedName>
</protein>
<name>A0A8X6JD67_TRICU</name>
<reference evidence="1" key="1">
    <citation type="submission" date="2020-07" db="EMBL/GenBank/DDBJ databases">
        <title>Multicomponent nature underlies the extraordinary mechanical properties of spider dragline silk.</title>
        <authorList>
            <person name="Kono N."/>
            <person name="Nakamura H."/>
            <person name="Mori M."/>
            <person name="Yoshida Y."/>
            <person name="Ohtoshi R."/>
            <person name="Malay A.D."/>
            <person name="Moran D.A.P."/>
            <person name="Tomita M."/>
            <person name="Numata K."/>
            <person name="Arakawa K."/>
        </authorList>
    </citation>
    <scope>NUCLEOTIDE SEQUENCE</scope>
</reference>
<sequence length="75" mass="8397">MNWRRREYLHVRSSGIPTTGEVCSHELSRGLSTQRAESMSACTRQQSYLRHLGITDLGILVVGSDPVRSRLLRGG</sequence>
<keyword evidence="2" id="KW-1185">Reference proteome</keyword>
<evidence type="ECO:0000313" key="2">
    <source>
        <dbReference type="Proteomes" id="UP000887116"/>
    </source>
</evidence>